<dbReference type="KEGG" id="buz:AYM40_04710"/>
<accession>A0A160FHV0</accession>
<protein>
    <submittedName>
        <fullName evidence="1">Uncharacterized protein</fullName>
    </submittedName>
</protein>
<evidence type="ECO:0000313" key="1">
    <source>
        <dbReference type="EMBL" id="ANB71751.1"/>
    </source>
</evidence>
<dbReference type="RefSeq" id="WP_063495214.1">
    <property type="nucleotide sequence ID" value="NZ_CP014578.1"/>
</dbReference>
<proteinExistence type="predicted"/>
<organism evidence="1 2">
    <name type="scientific">Paraburkholderia phytofirmans OLGA172</name>
    <dbReference type="NCBI Taxonomy" id="1417228"/>
    <lineage>
        <taxon>Bacteria</taxon>
        <taxon>Pseudomonadati</taxon>
        <taxon>Pseudomonadota</taxon>
        <taxon>Betaproteobacteria</taxon>
        <taxon>Burkholderiales</taxon>
        <taxon>Burkholderiaceae</taxon>
        <taxon>Paraburkholderia</taxon>
    </lineage>
</organism>
<keyword evidence="2" id="KW-1185">Reference proteome</keyword>
<gene>
    <name evidence="1" type="ORF">AYM40_04710</name>
</gene>
<reference evidence="1 2" key="1">
    <citation type="journal article" date="2016" name="Gene">
        <title>PacBio SMRT assembly of a complex multi-replicon genome reveals chlorocatechol degradative operon in a region of genome plasticity.</title>
        <authorList>
            <person name="Ricker N."/>
            <person name="Shen S.Y."/>
            <person name="Goordial J."/>
            <person name="Jin S."/>
            <person name="Fulthorpe R.R."/>
        </authorList>
    </citation>
    <scope>NUCLEOTIDE SEQUENCE [LARGE SCALE GENOMIC DNA]</scope>
    <source>
        <strain evidence="1 2">OLGA172</strain>
    </source>
</reference>
<evidence type="ECO:0000313" key="2">
    <source>
        <dbReference type="Proteomes" id="UP000076852"/>
    </source>
</evidence>
<name>A0A160FHV0_9BURK</name>
<dbReference type="AlphaFoldDB" id="A0A160FHV0"/>
<dbReference type="EMBL" id="CP014578">
    <property type="protein sequence ID" value="ANB71751.1"/>
    <property type="molecule type" value="Genomic_DNA"/>
</dbReference>
<sequence length="86" mass="9206">MAGINKLQQAGAKFANSPMLWAYQELLEPKALAPGYISAAGGERKWVARALCGNSKSVKGFPDKTKASYISAISYCSVLDTVIPVR</sequence>
<dbReference type="Proteomes" id="UP000076852">
    <property type="component" value="Chromosome 1"/>
</dbReference>